<dbReference type="InterPro" id="IPR009081">
    <property type="entry name" value="PP-bd_ACP"/>
</dbReference>
<accession>A0A5N6XJL3</accession>
<evidence type="ECO:0000313" key="4">
    <source>
        <dbReference type="EMBL" id="KAE8333431.1"/>
    </source>
</evidence>
<evidence type="ECO:0000313" key="5">
    <source>
        <dbReference type="Proteomes" id="UP000325945"/>
    </source>
</evidence>
<dbReference type="InterPro" id="IPR013968">
    <property type="entry name" value="PKS_KR"/>
</dbReference>
<dbReference type="PANTHER" id="PTHR43775">
    <property type="entry name" value="FATTY ACID SYNTHASE"/>
    <property type="match status" value="1"/>
</dbReference>
<organism evidence="4 5">
    <name type="scientific">Aspergillus sergii</name>
    <dbReference type="NCBI Taxonomy" id="1034303"/>
    <lineage>
        <taxon>Eukaryota</taxon>
        <taxon>Fungi</taxon>
        <taxon>Dikarya</taxon>
        <taxon>Ascomycota</taxon>
        <taxon>Pezizomycotina</taxon>
        <taxon>Eurotiomycetes</taxon>
        <taxon>Eurotiomycetidae</taxon>
        <taxon>Eurotiales</taxon>
        <taxon>Aspergillaceae</taxon>
        <taxon>Aspergillus</taxon>
        <taxon>Aspergillus subgen. Circumdati</taxon>
    </lineage>
</organism>
<dbReference type="InterPro" id="IPR036736">
    <property type="entry name" value="ACP-like_sf"/>
</dbReference>
<protein>
    <submittedName>
        <fullName evidence="4">KR domain-containing protein</fullName>
    </submittedName>
</protein>
<dbReference type="SUPFAM" id="SSF51735">
    <property type="entry name" value="NAD(P)-binding Rossmann-fold domains"/>
    <property type="match status" value="1"/>
</dbReference>
<dbReference type="SMART" id="SM00822">
    <property type="entry name" value="PKS_KR"/>
    <property type="match status" value="1"/>
</dbReference>
<keyword evidence="2" id="KW-0597">Phosphoprotein</keyword>
<dbReference type="PROSITE" id="PS50075">
    <property type="entry name" value="CARRIER"/>
    <property type="match status" value="1"/>
</dbReference>
<gene>
    <name evidence="4" type="ORF">BDV39DRAFT_199157</name>
</gene>
<dbReference type="InterPro" id="IPR020806">
    <property type="entry name" value="PKS_PP-bd"/>
</dbReference>
<evidence type="ECO:0000256" key="1">
    <source>
        <dbReference type="ARBA" id="ARBA00022450"/>
    </source>
</evidence>
<dbReference type="InterPro" id="IPR057326">
    <property type="entry name" value="KR_dom"/>
</dbReference>
<dbReference type="Pfam" id="PF08659">
    <property type="entry name" value="KR"/>
    <property type="match status" value="1"/>
</dbReference>
<dbReference type="InterPro" id="IPR006162">
    <property type="entry name" value="Ppantetheine_attach_site"/>
</dbReference>
<dbReference type="SMART" id="SM00823">
    <property type="entry name" value="PKS_PP"/>
    <property type="match status" value="1"/>
</dbReference>
<dbReference type="InterPro" id="IPR036291">
    <property type="entry name" value="NAD(P)-bd_dom_sf"/>
</dbReference>
<dbReference type="GO" id="GO:0004312">
    <property type="term" value="F:fatty acid synthase activity"/>
    <property type="evidence" value="ECO:0007669"/>
    <property type="project" value="TreeGrafter"/>
</dbReference>
<name>A0A5N6XJL3_9EURO</name>
<dbReference type="GO" id="GO:0044550">
    <property type="term" value="P:secondary metabolite biosynthetic process"/>
    <property type="evidence" value="ECO:0007669"/>
    <property type="project" value="TreeGrafter"/>
</dbReference>
<dbReference type="EMBL" id="ML741762">
    <property type="protein sequence ID" value="KAE8333431.1"/>
    <property type="molecule type" value="Genomic_DNA"/>
</dbReference>
<feature type="domain" description="Carrier" evidence="3">
    <location>
        <begin position="192"/>
        <end position="268"/>
    </location>
</feature>
<sequence length="274" mass="30009">MFREAAPAIAGVVQGAMILRDKPYEAMTLDEYHTALYGKVHGTWALHHVSMEQQQPLEFFTMLSSISGIGGKKGQSNYSAANTILVAFAAYRQSLASWANSVNLGLIEDVGYVAEQGGMHSHFDERVWTPLYEGNLRQILDLSILQQTTSPINPSNSTQLVTGLGFPLPDNSDLIRKVRFGYFFRMTTAGMSGVKAAVEPMAAQFTKVLRLETEMEPAKSMMAYGLDSLAAVELRNWVRLELGAELTTLDITNTSPLIALCEKLVSKLSSPEAA</sequence>
<dbReference type="GO" id="GO:0031177">
    <property type="term" value="F:phosphopantetheine binding"/>
    <property type="evidence" value="ECO:0007669"/>
    <property type="project" value="InterPro"/>
</dbReference>
<dbReference type="InterPro" id="IPR050091">
    <property type="entry name" value="PKS_NRPS_Biosynth_Enz"/>
</dbReference>
<dbReference type="PANTHER" id="PTHR43775:SF18">
    <property type="entry name" value="ENZYME, PUTATIVE (JCVI)-RELATED"/>
    <property type="match status" value="1"/>
</dbReference>
<proteinExistence type="predicted"/>
<dbReference type="Gene3D" id="1.10.1200.10">
    <property type="entry name" value="ACP-like"/>
    <property type="match status" value="1"/>
</dbReference>
<dbReference type="Proteomes" id="UP000325945">
    <property type="component" value="Unassembled WGS sequence"/>
</dbReference>
<dbReference type="PROSITE" id="PS00012">
    <property type="entry name" value="PHOSPHOPANTETHEINE"/>
    <property type="match status" value="1"/>
</dbReference>
<keyword evidence="1" id="KW-0596">Phosphopantetheine</keyword>
<reference evidence="5" key="1">
    <citation type="submission" date="2019-04" db="EMBL/GenBank/DDBJ databases">
        <title>Friends and foes A comparative genomics studyof 23 Aspergillus species from section Flavi.</title>
        <authorList>
            <consortium name="DOE Joint Genome Institute"/>
            <person name="Kjaerbolling I."/>
            <person name="Vesth T."/>
            <person name="Frisvad J.C."/>
            <person name="Nybo J.L."/>
            <person name="Theobald S."/>
            <person name="Kildgaard S."/>
            <person name="Isbrandt T."/>
            <person name="Kuo A."/>
            <person name="Sato A."/>
            <person name="Lyhne E.K."/>
            <person name="Kogle M.E."/>
            <person name="Wiebenga A."/>
            <person name="Kun R.S."/>
            <person name="Lubbers R.J."/>
            <person name="Makela M.R."/>
            <person name="Barry K."/>
            <person name="Chovatia M."/>
            <person name="Clum A."/>
            <person name="Daum C."/>
            <person name="Haridas S."/>
            <person name="He G."/>
            <person name="LaButti K."/>
            <person name="Lipzen A."/>
            <person name="Mondo S."/>
            <person name="Riley R."/>
            <person name="Salamov A."/>
            <person name="Simmons B.A."/>
            <person name="Magnuson J.K."/>
            <person name="Henrissat B."/>
            <person name="Mortensen U.H."/>
            <person name="Larsen T.O."/>
            <person name="Devries R.P."/>
            <person name="Grigoriev I.V."/>
            <person name="Machida M."/>
            <person name="Baker S.E."/>
            <person name="Andersen M.R."/>
        </authorList>
    </citation>
    <scope>NUCLEOTIDE SEQUENCE [LARGE SCALE GENOMIC DNA]</scope>
    <source>
        <strain evidence="5">CBS 130017</strain>
    </source>
</reference>
<dbReference type="SUPFAM" id="SSF47336">
    <property type="entry name" value="ACP-like"/>
    <property type="match status" value="1"/>
</dbReference>
<evidence type="ECO:0000259" key="3">
    <source>
        <dbReference type="PROSITE" id="PS50075"/>
    </source>
</evidence>
<evidence type="ECO:0000256" key="2">
    <source>
        <dbReference type="ARBA" id="ARBA00022553"/>
    </source>
</evidence>
<dbReference type="GO" id="GO:0006633">
    <property type="term" value="P:fatty acid biosynthetic process"/>
    <property type="evidence" value="ECO:0007669"/>
    <property type="project" value="TreeGrafter"/>
</dbReference>
<dbReference type="AlphaFoldDB" id="A0A5N6XJL3"/>
<dbReference type="Gene3D" id="3.40.50.720">
    <property type="entry name" value="NAD(P)-binding Rossmann-like Domain"/>
    <property type="match status" value="1"/>
</dbReference>
<keyword evidence="5" id="KW-1185">Reference proteome</keyword>
<dbReference type="Pfam" id="PF00550">
    <property type="entry name" value="PP-binding"/>
    <property type="match status" value="1"/>
</dbReference>